<reference evidence="2 3" key="1">
    <citation type="journal article" date="2017" name="Int. J. Parasitol.">
        <title>The genome of the protozoan parasite Cystoisospora suis and a reverse vaccinology approach to identify vaccine candidates.</title>
        <authorList>
            <person name="Palmieri N."/>
            <person name="Shrestha A."/>
            <person name="Ruttkowski B."/>
            <person name="Beck T."/>
            <person name="Vogl C."/>
            <person name="Tomley F."/>
            <person name="Blake D.P."/>
            <person name="Joachim A."/>
        </authorList>
    </citation>
    <scope>NUCLEOTIDE SEQUENCE [LARGE SCALE GENOMIC DNA]</scope>
    <source>
        <strain evidence="2 3">Wien I</strain>
    </source>
</reference>
<dbReference type="CDD" id="cd20558">
    <property type="entry name" value="CYCLIN_ScPCL7-like"/>
    <property type="match status" value="1"/>
</dbReference>
<dbReference type="OrthoDB" id="1060854at2759"/>
<feature type="compositionally biased region" description="Acidic residues" evidence="1">
    <location>
        <begin position="694"/>
        <end position="705"/>
    </location>
</feature>
<evidence type="ECO:0000256" key="1">
    <source>
        <dbReference type="SAM" id="MobiDB-lite"/>
    </source>
</evidence>
<feature type="compositionally biased region" description="Polar residues" evidence="1">
    <location>
        <begin position="1944"/>
        <end position="1954"/>
    </location>
</feature>
<feature type="compositionally biased region" description="Gly residues" evidence="1">
    <location>
        <begin position="2206"/>
        <end position="2215"/>
    </location>
</feature>
<feature type="region of interest" description="Disordered" evidence="1">
    <location>
        <begin position="2319"/>
        <end position="2348"/>
    </location>
</feature>
<feature type="compositionally biased region" description="Gly residues" evidence="1">
    <location>
        <begin position="440"/>
        <end position="450"/>
    </location>
</feature>
<gene>
    <name evidence="2" type="ORF">CSUI_005258</name>
</gene>
<evidence type="ECO:0000313" key="2">
    <source>
        <dbReference type="EMBL" id="PHJ20904.1"/>
    </source>
</evidence>
<dbReference type="EMBL" id="MIGC01002545">
    <property type="protein sequence ID" value="PHJ20904.1"/>
    <property type="molecule type" value="Genomic_DNA"/>
</dbReference>
<organism evidence="2 3">
    <name type="scientific">Cystoisospora suis</name>
    <dbReference type="NCBI Taxonomy" id="483139"/>
    <lineage>
        <taxon>Eukaryota</taxon>
        <taxon>Sar</taxon>
        <taxon>Alveolata</taxon>
        <taxon>Apicomplexa</taxon>
        <taxon>Conoidasida</taxon>
        <taxon>Coccidia</taxon>
        <taxon>Eucoccidiorida</taxon>
        <taxon>Eimeriorina</taxon>
        <taxon>Sarcocystidae</taxon>
        <taxon>Cystoisospora</taxon>
    </lineage>
</organism>
<feature type="region of interest" description="Disordered" evidence="1">
    <location>
        <begin position="2826"/>
        <end position="2886"/>
    </location>
</feature>
<sequence>MEEEGHTPLPWRTTHEPHLSPEKSPVDSNPNPFTAAPGAQQHAGASAGGGTAGASTAGGTTATTLDLSSERRTDDTGSSEVLCYRGGDEEEAGQGDKSTGGAVEPSCCRSNSSHRLVSFLDSLIEDHEGRGCKRDGRRRNILRNCHVENLEDEGDERQGEGGEGQEGGEKNLIFSPEQTSSGKLSSHRSSIQSDDVTSPGRVASHRSPSQSDDIAGARTPPSRPPGGRHTSSLSPLAEGSGSGRRSLRERVTSLSPLVAERSGSSRSRSPTPNTLSPSGYGENPYARRGKSHEYFTLPPCGTTSDLRCKGFSSSSSSQKGSGLSRTSFGSPGGRRRATACASTVGSQEGSVHVLSRQLSEGYESYLGRRRRGRGCDVELIIRRPNSRNRVSGGVVEGVTKTNTTKAVDKQCLSPSYLRMTSDTSGDWRKEKADKSSVGLSRGGSGTGGGGARRESVVSETSTACGFSTHVHSQASFGSMGLRSFSSQRRLSTMNSTGVPGTAPHSNAPRRFSSVLLRIMGEEGLDEGERSPVGDVGEEDEDIKREEENGGEGQGDLIDSGVRRTRRGSGCSRRETSLADCCLSEDEKVERVRGDTTIGEEVPGHYCHPHPQTEEREKRECPLSEQGGKSQTSAWQPEDIIDRGDVSLTEFLDGSLASRNLNSRKSETTENEFLGESRGLERIEEHDDSFQADRDDSEEEEEEEEPWPLQSHVCISKKTRQLDDFPPWEQQHEEEEGIPVSIPLLPQSSSLTAVQPSIEISPSHDEVVSGLDLISKQTEGSILEAPSKERSTGQEELVTARSSAVREQVHGITEPTADFPCLKESELPRRESSCTHMDVPQGMTNEGTEGSQAVWRRSGSCDARRRSSKYKRGISTPSSEYPFSEKPPASDSPEHQQTVLTVESGRHEQLHLPRKEEVFGICSLPEKGIGRSPEDEGMTSPRAVSFSEQTGFLPYPRLCNTTSAPCQLNRQLSSTGGLSVSPRCRPPGIIVASACGIGGVGEFSSVESGPPSQAQLLSSPHSADDRRESREVDGSLILPETSTVWLCRALECLQQRIEIEASKGMGGGPVQVTPPASCRSDEAVWKGSGYFSPSGRGVSSSVTTGLQSSGSMISALATHQSIIMGLDPCANAAASRDGDVKVLSLYTPPSVMASSLSYSGGLYHRKTTATPTTDVPLVARPLSSYKLSPSAGVTVSQVGTEAERGVLRKSGKGEIIHTREDPCFVSHKRLTVPGGEVTASRDLRDCGHERWMSRTPPVSVDEGREIKNMDLQRQSSSAEEALTPKTDSTFTRGGDTPGVPPVDFFGSFSEKEGAHGIPENGIHDDPNTTKATAVVSFSSSEERLTIREQIRKTLLQSSSSLSPECGAPAERRSSFACADAVRERDRRGFSVISYQQLDNTTEASSASSSCTPVRKIDGDEGEQEGPPGRGCRLPATYSNALLLSPPVTPASSSNNNTFQVYNLVRQLLVHIPLVLDTVAELSISGFSARTTGGRQGSLLQVPCQMAAGGRSRGFVEPLLLCSSTTMSVITPPYYNAGGDMTTGIGYQGEERPSSLSPVPGRGGHRGRSLSSLPPGGRSLLVPPLLRPRCPTASFSPLQLLGPVRLTNGRGSMGNSTPNHQETAWTSQMTSSFWPRSKTPSPVVTPPCASRSMSAGKLEFLSRSKAPPPGGEGRTANRRNTRLDKARAVIHLIPGLYSRHPPALSMLLHDSALPLFFPLLESEVASFASLMIQQPPDVTALLEACCFKRLPSHHSSEDGEGSGSSTSSPLSGRLVMNPCDIQSPGVAYYRSSGESQGRQPVHLHPHRGCRSQYAWPLLLPSSRIEQRSNSFSTFSTIRSHMKHGKDNTAYPSSSSSTSCLRSQFRGLLSRTNSVCGDGSGGVLYPVVIETPGGGGVGGRCLPQGSFSPLGSERLDGRRPSPLPHPHRLHDGNEVSTFLSAPPPRTTWDTSAHSSPSCYGRRHHTTSSSPSGIMSRDGSRRTSLILDGTMPTRENETMEIQTAASSPSSCVESSRGREEDARSLTNLYLLFVGRQVPSLTVGQYVSRLQRLSQLGAHESLVALLLISRVLTRHPYFPLCALNAYRLLLTAFMTVTKAFSDRFYNNGLWARFGGVDVSELNCLEKAFLLLLDHRCFFTLEEFAALFCLVKRVAPALPPQSSSFGVGRSSSMTLSSTTPLVYSRPRELQNSGYQSPAAAGRAPSRNRGERGSGTGGGVTGGRSRSSVIVQPSPSSDNSCLGPSLIHGDSRQRFFAKTISHPKGIVGMDSSHLFKKNLMCRTSVTTRGEGRFSCGSGSCSSSTSIHSSGISGGVSPVCYAKEQSSFSPRMRQSQSSVLHTEASHPPNTTTASFSSSSQCSFLSRHPIVTGGDTNQSEGCPCESGAVDDQFVSAEKMYNGDVHHHAGMINGSNKSPSSSSSHPQVSSTFCSAIDNGNSDNVISIHSTLRQYGDTPPLPVFRILDDESTCSKQEASDHLCETRTASLSSPSRTQFQQDGLSLPYFDSMKTVISSAPSLRGRGTPSSMLRRRKSFSRRTGAGGGGALCRDKETSLSSSWASRGGRRGFLGRRRSTMLSSASSSSGGVPSNGSYIISSCQTSMTSRGASQGLPPSYCYPLSQSCCTSTDMQRGRRGSVGATLSSMSIRRSRGGRGRRGRSRRGRRRASLSSFSGGEKENGTRMFFSLSESSTRCASVQRDRGGGGECHVFTSDSPTEAATMASDPLFYERLLIMRRSLLPFGEGLRERDTPEGVLHRKTSLGEQDQGPQDGEERILFDGHQGKDRDGDDDCDEGEAESAAIVAVGVVIDRDEQPQVVDGEDGWYCIDGGGMSFSECLDHRGKQQRQEGEGIDRQAEEQEERVLKTDEKQELGVNESGPRPTVFVDGDENDVKRESKSETLNVVALSSNTNNGNRRCGQDAIEKIDWDLRENPMSNLLFVVHPGVQRDLLGGESLRL</sequence>
<feature type="region of interest" description="Disordered" evidence="1">
    <location>
        <begin position="2618"/>
        <end position="2671"/>
    </location>
</feature>
<feature type="compositionally biased region" description="Polar residues" evidence="1">
    <location>
        <begin position="1009"/>
        <end position="1020"/>
    </location>
</feature>
<feature type="compositionally biased region" description="Basic and acidic residues" evidence="1">
    <location>
        <begin position="610"/>
        <end position="621"/>
    </location>
</feature>
<feature type="compositionally biased region" description="Low complexity" evidence="1">
    <location>
        <begin position="310"/>
        <end position="327"/>
    </location>
</feature>
<name>A0A2C6KYA6_9APIC</name>
<dbReference type="PANTHER" id="PTHR15615:SF108">
    <property type="entry name" value="PROTEIN CNPPD1"/>
    <property type="match status" value="1"/>
</dbReference>
<feature type="compositionally biased region" description="Low complexity" evidence="1">
    <location>
        <begin position="2405"/>
        <end position="2420"/>
    </location>
</feature>
<dbReference type="Proteomes" id="UP000221165">
    <property type="component" value="Unassembled WGS sequence"/>
</dbReference>
<feature type="region of interest" description="Disordered" evidence="1">
    <location>
        <begin position="522"/>
        <end position="568"/>
    </location>
</feature>
<keyword evidence="3" id="KW-1185">Reference proteome</keyword>
<feature type="compositionally biased region" description="Low complexity" evidence="1">
    <location>
        <begin position="261"/>
        <end position="278"/>
    </location>
</feature>
<feature type="region of interest" description="Disordered" evidence="1">
    <location>
        <begin position="598"/>
        <end position="640"/>
    </location>
</feature>
<dbReference type="InterPro" id="IPR013922">
    <property type="entry name" value="Cyclin_PHO80-like"/>
</dbReference>
<dbReference type="Gene3D" id="1.10.472.10">
    <property type="entry name" value="Cyclin-like"/>
    <property type="match status" value="1"/>
</dbReference>
<feature type="compositionally biased region" description="Low complexity" evidence="1">
    <location>
        <begin position="34"/>
        <end position="45"/>
    </location>
</feature>
<feature type="region of interest" description="Disordered" evidence="1">
    <location>
        <begin position="308"/>
        <end position="346"/>
    </location>
</feature>
<feature type="region of interest" description="Disordered" evidence="1">
    <location>
        <begin position="1402"/>
        <end position="1429"/>
    </location>
</feature>
<feature type="compositionally biased region" description="Basic and acidic residues" evidence="1">
    <location>
        <begin position="2761"/>
        <end position="2776"/>
    </location>
</feature>
<evidence type="ECO:0000313" key="3">
    <source>
        <dbReference type="Proteomes" id="UP000221165"/>
    </source>
</evidence>
<feature type="region of interest" description="Disordered" evidence="1">
    <location>
        <begin position="2734"/>
        <end position="2784"/>
    </location>
</feature>
<feature type="compositionally biased region" description="Polar residues" evidence="1">
    <location>
        <begin position="841"/>
        <end position="850"/>
    </location>
</feature>
<feature type="compositionally biased region" description="Basic and acidic residues" evidence="1">
    <location>
        <begin position="677"/>
        <end position="693"/>
    </location>
</feature>
<feature type="compositionally biased region" description="Polar residues" evidence="1">
    <location>
        <begin position="2319"/>
        <end position="2332"/>
    </location>
</feature>
<feature type="compositionally biased region" description="Basic and acidic residues" evidence="1">
    <location>
        <begin position="13"/>
        <end position="25"/>
    </location>
</feature>
<feature type="compositionally biased region" description="Basic residues" evidence="1">
    <location>
        <begin position="2638"/>
        <end position="2657"/>
    </location>
</feature>
<feature type="region of interest" description="Disordered" evidence="1">
    <location>
        <begin position="1003"/>
        <end position="1033"/>
    </location>
</feature>
<proteinExistence type="predicted"/>
<feature type="compositionally biased region" description="Basic and acidic residues" evidence="1">
    <location>
        <begin position="425"/>
        <end position="434"/>
    </location>
</feature>
<feature type="compositionally biased region" description="Polar residues" evidence="1">
    <location>
        <begin position="2223"/>
        <end position="2235"/>
    </location>
</feature>
<feature type="compositionally biased region" description="Basic and acidic residues" evidence="1">
    <location>
        <begin position="2734"/>
        <end position="2745"/>
    </location>
</feature>
<feature type="region of interest" description="Disordered" evidence="1">
    <location>
        <begin position="1546"/>
        <end position="1575"/>
    </location>
</feature>
<dbReference type="RefSeq" id="XP_067922589.1">
    <property type="nucleotide sequence ID" value="XM_068065435.1"/>
</dbReference>
<feature type="compositionally biased region" description="Low complexity" evidence="1">
    <location>
        <begin position="53"/>
        <end position="64"/>
    </location>
</feature>
<feature type="compositionally biased region" description="Basic and acidic residues" evidence="1">
    <location>
        <begin position="1021"/>
        <end position="1032"/>
    </location>
</feature>
<feature type="region of interest" description="Disordered" evidence="1">
    <location>
        <begin position="151"/>
        <end position="287"/>
    </location>
</feature>
<feature type="region of interest" description="Disordered" evidence="1">
    <location>
        <begin position="653"/>
        <end position="714"/>
    </location>
</feature>
<feature type="region of interest" description="Disordered" evidence="1">
    <location>
        <begin position="2183"/>
        <end position="2237"/>
    </location>
</feature>
<comment type="caution">
    <text evidence="2">The sequence shown here is derived from an EMBL/GenBank/DDBJ whole genome shotgun (WGS) entry which is preliminary data.</text>
</comment>
<dbReference type="Pfam" id="PF08613">
    <property type="entry name" value="Cyclin"/>
    <property type="match status" value="1"/>
</dbReference>
<feature type="compositionally biased region" description="Basic and acidic residues" evidence="1">
    <location>
        <begin position="2826"/>
        <end position="2860"/>
    </location>
</feature>
<protein>
    <submittedName>
        <fullName evidence="2">N-terminal domain-containing protein</fullName>
    </submittedName>
</protein>
<feature type="region of interest" description="Disordered" evidence="1">
    <location>
        <begin position="1942"/>
        <end position="1975"/>
    </location>
</feature>
<feature type="region of interest" description="Disordered" evidence="1">
    <location>
        <begin position="2396"/>
        <end position="2423"/>
    </location>
</feature>
<feature type="compositionally biased region" description="Polar residues" evidence="1">
    <location>
        <begin position="176"/>
        <end position="196"/>
    </location>
</feature>
<dbReference type="PANTHER" id="PTHR15615">
    <property type="match status" value="1"/>
</dbReference>
<dbReference type="GeneID" id="94428646"/>
<feature type="region of interest" description="Disordered" evidence="1">
    <location>
        <begin position="1270"/>
        <end position="1297"/>
    </location>
</feature>
<dbReference type="VEuPathDB" id="ToxoDB:CSUI_005258"/>
<feature type="region of interest" description="Disordered" evidence="1">
    <location>
        <begin position="829"/>
        <end position="895"/>
    </location>
</feature>
<dbReference type="GO" id="GO:0019901">
    <property type="term" value="F:protein kinase binding"/>
    <property type="evidence" value="ECO:0007669"/>
    <property type="project" value="InterPro"/>
</dbReference>
<feature type="region of interest" description="Disordered" evidence="1">
    <location>
        <begin position="420"/>
        <end position="453"/>
    </location>
</feature>
<feature type="region of interest" description="Disordered" evidence="1">
    <location>
        <begin position="1"/>
        <end position="111"/>
    </location>
</feature>
<accession>A0A2C6KYA6</accession>